<sequence length="162" mass="18063">MADESGRAVCLRRHPFITMSEMISYLAYASSATRELRADDIADILARSQRKNAAQDLTGALLYKGGSFLQVLEGPQQAVVDTFHRVGMDARHRGIVVLLRGVAPEREFGDWSMAYGDADIDGTCCGDYADFLTRRWAPDRDDAVATACRSLLWTFKRNLERA</sequence>
<protein>
    <recommendedName>
        <fullName evidence="1">BLUF domain-containing protein</fullName>
    </recommendedName>
</protein>
<evidence type="ECO:0000259" key="1">
    <source>
        <dbReference type="PROSITE" id="PS50925"/>
    </source>
</evidence>
<dbReference type="SUPFAM" id="SSF54975">
    <property type="entry name" value="Acylphosphatase/BLUF domain-like"/>
    <property type="match status" value="1"/>
</dbReference>
<reference evidence="3" key="1">
    <citation type="journal article" date="2019" name="Int. J. Syst. Evol. Microbiol.">
        <title>The Global Catalogue of Microorganisms (GCM) 10K type strain sequencing project: providing services to taxonomists for standard genome sequencing and annotation.</title>
        <authorList>
            <consortium name="The Broad Institute Genomics Platform"/>
            <consortium name="The Broad Institute Genome Sequencing Center for Infectious Disease"/>
            <person name="Wu L."/>
            <person name="Ma J."/>
        </authorList>
    </citation>
    <scope>NUCLEOTIDE SEQUENCE [LARGE SCALE GENOMIC DNA]</scope>
    <source>
        <strain evidence="3">JCM 16540</strain>
    </source>
</reference>
<feature type="domain" description="BLUF" evidence="1">
    <location>
        <begin position="23"/>
        <end position="114"/>
    </location>
</feature>
<dbReference type="PROSITE" id="PS50925">
    <property type="entry name" value="BLUF"/>
    <property type="match status" value="1"/>
</dbReference>
<dbReference type="InterPro" id="IPR007024">
    <property type="entry name" value="BLUF_domain"/>
</dbReference>
<gene>
    <name evidence="2" type="ORF">GCM10022197_04370</name>
</gene>
<evidence type="ECO:0000313" key="3">
    <source>
        <dbReference type="Proteomes" id="UP001500767"/>
    </source>
</evidence>
<dbReference type="Pfam" id="PF04940">
    <property type="entry name" value="BLUF"/>
    <property type="match status" value="1"/>
</dbReference>
<dbReference type="EMBL" id="BAAAYR010000001">
    <property type="protein sequence ID" value="GAA3552453.1"/>
    <property type="molecule type" value="Genomic_DNA"/>
</dbReference>
<dbReference type="InterPro" id="IPR036046">
    <property type="entry name" value="Acylphosphatase-like_dom_sf"/>
</dbReference>
<proteinExistence type="predicted"/>
<dbReference type="Gene3D" id="3.30.70.100">
    <property type="match status" value="1"/>
</dbReference>
<organism evidence="2 3">
    <name type="scientific">Microlunatus spumicola</name>
    <dbReference type="NCBI Taxonomy" id="81499"/>
    <lineage>
        <taxon>Bacteria</taxon>
        <taxon>Bacillati</taxon>
        <taxon>Actinomycetota</taxon>
        <taxon>Actinomycetes</taxon>
        <taxon>Propionibacteriales</taxon>
        <taxon>Propionibacteriaceae</taxon>
        <taxon>Microlunatus</taxon>
    </lineage>
</organism>
<dbReference type="SMART" id="SM01034">
    <property type="entry name" value="BLUF"/>
    <property type="match status" value="1"/>
</dbReference>
<dbReference type="Proteomes" id="UP001500767">
    <property type="component" value="Unassembled WGS sequence"/>
</dbReference>
<comment type="caution">
    <text evidence="2">The sequence shown here is derived from an EMBL/GenBank/DDBJ whole genome shotgun (WGS) entry which is preliminary data.</text>
</comment>
<evidence type="ECO:0000313" key="2">
    <source>
        <dbReference type="EMBL" id="GAA3552453.1"/>
    </source>
</evidence>
<keyword evidence="3" id="KW-1185">Reference proteome</keyword>
<accession>A0ABP6WJA0</accession>
<name>A0ABP6WJA0_9ACTN</name>